<reference evidence="1 2" key="1">
    <citation type="submission" date="2010-02" db="EMBL/GenBank/DDBJ databases">
        <authorList>
            <person name="Weinstock G."/>
            <person name="Sodergren E."/>
            <person name="Clifton S."/>
            <person name="Fulton L."/>
            <person name="Fulton B."/>
            <person name="Courtney L."/>
            <person name="Fronick C."/>
            <person name="Harrison M."/>
            <person name="Strong C."/>
            <person name="Farmer C."/>
            <person name="Delahaunty K."/>
            <person name="Markovic C."/>
            <person name="Hall O."/>
            <person name="Minx P."/>
            <person name="Tomlinson C."/>
            <person name="Mitreva M."/>
            <person name="Nelson J."/>
            <person name="Hou S."/>
            <person name="Wollam A."/>
            <person name="Pepin K.H."/>
            <person name="Johnson M."/>
            <person name="Bhonagiri V."/>
            <person name="Zhang X."/>
            <person name="Suruliraj S."/>
            <person name="Warren W."/>
            <person name="Chinwalla A."/>
            <person name="Mardis E.R."/>
            <person name="Wilson R.K."/>
        </authorList>
    </citation>
    <scope>NUCLEOTIDE SEQUENCE [LARGE SCALE GENOMIC DNA]</scope>
    <source>
        <strain evidence="1 2">ATCC 29315</strain>
    </source>
</reference>
<proteinExistence type="predicted"/>
<evidence type="ECO:0000313" key="1">
    <source>
        <dbReference type="EMBL" id="EFE48627.1"/>
    </source>
</evidence>
<name>D4DU44_NEIEG</name>
<protein>
    <submittedName>
        <fullName evidence="1">Uncharacterized protein</fullName>
    </submittedName>
</protein>
<dbReference type="Proteomes" id="UP000005536">
    <property type="component" value="Unassembled WGS sequence"/>
</dbReference>
<sequence length="45" mass="5103">MRLVIRLPIVSCGRPSVLRSLAGRGLIPHGIRQIQSLCFRWSQCQ</sequence>
<gene>
    <name evidence="1" type="ORF">NEIELOOT_02601</name>
</gene>
<evidence type="ECO:0000313" key="2">
    <source>
        <dbReference type="Proteomes" id="UP000005536"/>
    </source>
</evidence>
<organism evidence="1 2">
    <name type="scientific">Neisseria elongata subsp. glycolytica ATCC 29315</name>
    <dbReference type="NCBI Taxonomy" id="546263"/>
    <lineage>
        <taxon>Bacteria</taxon>
        <taxon>Pseudomonadati</taxon>
        <taxon>Pseudomonadota</taxon>
        <taxon>Betaproteobacteria</taxon>
        <taxon>Neisseriales</taxon>
        <taxon>Neisseriaceae</taxon>
        <taxon>Neisseria</taxon>
    </lineage>
</organism>
<accession>D4DU44</accession>
<comment type="caution">
    <text evidence="1">The sequence shown here is derived from an EMBL/GenBank/DDBJ whole genome shotgun (WGS) entry which is preliminary data.</text>
</comment>
<dbReference type="EMBL" id="ADBF01000253">
    <property type="protein sequence ID" value="EFE48627.1"/>
    <property type="molecule type" value="Genomic_DNA"/>
</dbReference>
<dbReference type="AlphaFoldDB" id="D4DU44"/>